<organism evidence="1 2">
    <name type="scientific">Mucilaginibacter gracilis</name>
    <dbReference type="NCBI Taxonomy" id="423350"/>
    <lineage>
        <taxon>Bacteria</taxon>
        <taxon>Pseudomonadati</taxon>
        <taxon>Bacteroidota</taxon>
        <taxon>Sphingobacteriia</taxon>
        <taxon>Sphingobacteriales</taxon>
        <taxon>Sphingobacteriaceae</taxon>
        <taxon>Mucilaginibacter</taxon>
    </lineage>
</organism>
<protein>
    <submittedName>
        <fullName evidence="1">Uncharacterized protein</fullName>
    </submittedName>
</protein>
<comment type="caution">
    <text evidence="1">The sequence shown here is derived from an EMBL/GenBank/DDBJ whole genome shotgun (WGS) entry which is preliminary data.</text>
</comment>
<reference evidence="1 2" key="1">
    <citation type="submission" date="2018-10" db="EMBL/GenBank/DDBJ databases">
        <title>Genomic Encyclopedia of Archaeal and Bacterial Type Strains, Phase II (KMG-II): from individual species to whole genera.</title>
        <authorList>
            <person name="Goeker M."/>
        </authorList>
    </citation>
    <scope>NUCLEOTIDE SEQUENCE [LARGE SCALE GENOMIC DNA]</scope>
    <source>
        <strain evidence="1 2">DSM 18602</strain>
    </source>
</reference>
<keyword evidence="2" id="KW-1185">Reference proteome</keyword>
<accession>A0A495ITW4</accession>
<dbReference type="AlphaFoldDB" id="A0A495ITW4"/>
<gene>
    <name evidence="1" type="ORF">BDD43_0205</name>
</gene>
<sequence length="30" mass="3641">MTYLKIKELKKMESIDFSCTKINEAFRFLI</sequence>
<evidence type="ECO:0000313" key="1">
    <source>
        <dbReference type="EMBL" id="RKR80110.1"/>
    </source>
</evidence>
<dbReference type="Proteomes" id="UP000268007">
    <property type="component" value="Unassembled WGS sequence"/>
</dbReference>
<evidence type="ECO:0000313" key="2">
    <source>
        <dbReference type="Proteomes" id="UP000268007"/>
    </source>
</evidence>
<proteinExistence type="predicted"/>
<name>A0A495ITW4_9SPHI</name>
<dbReference type="EMBL" id="RBKU01000001">
    <property type="protein sequence ID" value="RKR80110.1"/>
    <property type="molecule type" value="Genomic_DNA"/>
</dbReference>